<organism evidence="1 2">
    <name type="scientific">Rosenbergiella australiborealis</name>
    <dbReference type="NCBI Taxonomy" id="1544696"/>
    <lineage>
        <taxon>Bacteria</taxon>
        <taxon>Pseudomonadati</taxon>
        <taxon>Pseudomonadota</taxon>
        <taxon>Gammaproteobacteria</taxon>
        <taxon>Enterobacterales</taxon>
        <taxon>Erwiniaceae</taxon>
        <taxon>Rosenbergiella</taxon>
    </lineage>
</organism>
<dbReference type="RefSeq" id="WP_214214219.1">
    <property type="nucleotide sequence ID" value="NZ_JABBFO010000008.1"/>
</dbReference>
<evidence type="ECO:0000313" key="1">
    <source>
        <dbReference type="EMBL" id="MBT0727649.1"/>
    </source>
</evidence>
<gene>
    <name evidence="1" type="ORF">HGT73_09680</name>
</gene>
<accession>A0ABS5T5M8</accession>
<protein>
    <submittedName>
        <fullName evidence="1">Uncharacterized protein</fullName>
    </submittedName>
</protein>
<proteinExistence type="predicted"/>
<comment type="caution">
    <text evidence="1">The sequence shown here is derived from an EMBL/GenBank/DDBJ whole genome shotgun (WGS) entry which is preliminary data.</text>
</comment>
<dbReference type="Proteomes" id="UP000786875">
    <property type="component" value="Unassembled WGS sequence"/>
</dbReference>
<evidence type="ECO:0000313" key="2">
    <source>
        <dbReference type="Proteomes" id="UP000786875"/>
    </source>
</evidence>
<reference evidence="1 2" key="1">
    <citation type="submission" date="2020-04" db="EMBL/GenBank/DDBJ databases">
        <title>Genome sequencing of Rosenbergiella species.</title>
        <authorList>
            <person name="Alvarez-Perez S."/>
            <person name="Lievens B."/>
        </authorList>
    </citation>
    <scope>NUCLEOTIDE SEQUENCE [LARGE SCALE GENOMIC DNA]</scope>
    <source>
        <strain evidence="1 2">CdVSA20.1</strain>
    </source>
</reference>
<name>A0ABS5T5M8_9GAMM</name>
<dbReference type="EMBL" id="JABBFO010000008">
    <property type="protein sequence ID" value="MBT0727649.1"/>
    <property type="molecule type" value="Genomic_DNA"/>
</dbReference>
<keyword evidence="2" id="KW-1185">Reference proteome</keyword>
<sequence length="135" mass="15323">MDTSTLSLWQRVKIFSGHPLVKNPSLDNSALFSLDDSGSIIFTSPLRLPDIHEKILPRFITENYRIPTGNLFAYGTDPIQNILLYKRLEVRFIKDNGGMGEPICAAKYDSHTKQIKFIDPINELSSLMRALTQLK</sequence>